<evidence type="ECO:0000313" key="4">
    <source>
        <dbReference type="Proteomes" id="UP000025947"/>
    </source>
</evidence>
<dbReference type="InterPro" id="IPR004360">
    <property type="entry name" value="Glyas_Fos-R_dOase_dom"/>
</dbReference>
<keyword evidence="4" id="KW-1185">Reference proteome</keyword>
<dbReference type="InterPro" id="IPR051785">
    <property type="entry name" value="MMCE/EMCE_epimerase"/>
</dbReference>
<dbReference type="RefSeq" id="WP_044488480.1">
    <property type="nucleotide sequence ID" value="NZ_KK328284.1"/>
</dbReference>
<dbReference type="PATRIC" id="fig|1324261.3.peg.3658"/>
<evidence type="ECO:0000256" key="1">
    <source>
        <dbReference type="ARBA" id="ARBA00022723"/>
    </source>
</evidence>
<dbReference type="GO" id="GO:0046872">
    <property type="term" value="F:metal ion binding"/>
    <property type="evidence" value="ECO:0007669"/>
    <property type="project" value="UniProtKB-KW"/>
</dbReference>
<dbReference type="EMBL" id="JLXW01000010">
    <property type="protein sequence ID" value="KBZ60672.1"/>
    <property type="molecule type" value="Genomic_DNA"/>
</dbReference>
<dbReference type="HOGENOM" id="CLU_046006_2_3_11"/>
<name>A0A051TUM5_9MYCO</name>
<proteinExistence type="predicted"/>
<gene>
    <name evidence="3" type="ORF">K875_03619</name>
</gene>
<feature type="domain" description="VOC" evidence="2">
    <location>
        <begin position="7"/>
        <end position="140"/>
    </location>
</feature>
<dbReference type="SUPFAM" id="SSF54593">
    <property type="entry name" value="Glyoxalase/Bleomycin resistance protein/Dihydroxybiphenyl dioxygenase"/>
    <property type="match status" value="1"/>
</dbReference>
<organism evidence="3 4">
    <name type="scientific">Mycobacterium [tuberculosis] TKK-01-0051</name>
    <dbReference type="NCBI Taxonomy" id="1324261"/>
    <lineage>
        <taxon>Bacteria</taxon>
        <taxon>Bacillati</taxon>
        <taxon>Actinomycetota</taxon>
        <taxon>Actinomycetes</taxon>
        <taxon>Mycobacteriales</taxon>
        <taxon>Mycobacteriaceae</taxon>
        <taxon>Mycobacterium</taxon>
        <taxon>Mycobacterium avium complex (MAC)</taxon>
    </lineage>
</organism>
<dbReference type="InterPro" id="IPR018146">
    <property type="entry name" value="Glyoxalase_1_CS"/>
</dbReference>
<sequence length="154" mass="16756">MSSHRTVFNHVGLCVTDRQRSRRFYEGLLGFQFWWELDPPDGATSQLVGLPEPLGVHATYLVRDGLVLELMDYSKRQVHAGSERVMDQIGLTHISFSVSDLPGVLGRVAEFGGAVVDSSVSAGAAMIQDPDGQLLELLSDGWLAALPARPAKHS</sequence>
<dbReference type="Gene3D" id="3.10.180.10">
    <property type="entry name" value="2,3-Dihydroxybiphenyl 1,2-Dioxygenase, domain 1"/>
    <property type="match status" value="1"/>
</dbReference>
<evidence type="ECO:0000313" key="3">
    <source>
        <dbReference type="EMBL" id="KBZ60672.1"/>
    </source>
</evidence>
<dbReference type="PROSITE" id="PS00934">
    <property type="entry name" value="GLYOXALASE_I_1"/>
    <property type="match status" value="1"/>
</dbReference>
<dbReference type="InterPro" id="IPR029068">
    <property type="entry name" value="Glyas_Bleomycin-R_OHBP_Dase"/>
</dbReference>
<reference evidence="3 4" key="1">
    <citation type="submission" date="2014-04" db="EMBL/GenBank/DDBJ databases">
        <title>The Genome Sequence of Mycobacterium tuberculosis TKK-01-0051.</title>
        <authorList>
            <consortium name="The Broad Institute Genomics Platform"/>
            <consortium name="The Broad Institute Genome Sequencing Center for Infectious Disease"/>
            <person name="Earl A.M."/>
            <person name="Cohen K."/>
            <person name="Pym A."/>
            <person name="Bishai W."/>
            <person name="Maharaj K."/>
            <person name="Desjardins C."/>
            <person name="Abeel T."/>
            <person name="Young S."/>
            <person name="Zeng Q."/>
            <person name="Gargeya S."/>
            <person name="Abouelleil A."/>
            <person name="Alvarado L."/>
            <person name="Chapman S.B."/>
            <person name="Gainer-Dewar J."/>
            <person name="Goldberg J."/>
            <person name="Griggs A."/>
            <person name="Gujja S."/>
            <person name="Hansen M."/>
            <person name="Howarth C."/>
            <person name="Imamovic A."/>
            <person name="Larimer J."/>
            <person name="Murphy C."/>
            <person name="Naylor J."/>
            <person name="Pearson M."/>
            <person name="Poon T.W."/>
            <person name="Priest M."/>
            <person name="Roberts A."/>
            <person name="Saif S."/>
            <person name="Shea T."/>
            <person name="Sykes S."/>
            <person name="Wortman J."/>
            <person name="Nusbaum C."/>
            <person name="Birren B."/>
        </authorList>
    </citation>
    <scope>NUCLEOTIDE SEQUENCE [LARGE SCALE GENOMIC DNA]</scope>
    <source>
        <strain evidence="3 4">TKK-01-0051</strain>
    </source>
</reference>
<dbReference type="GO" id="GO:0046491">
    <property type="term" value="P:L-methylmalonyl-CoA metabolic process"/>
    <property type="evidence" value="ECO:0007669"/>
    <property type="project" value="TreeGrafter"/>
</dbReference>
<protein>
    <recommendedName>
        <fullName evidence="2">VOC domain-containing protein</fullName>
    </recommendedName>
</protein>
<dbReference type="Proteomes" id="UP000025947">
    <property type="component" value="Unassembled WGS sequence"/>
</dbReference>
<dbReference type="PANTHER" id="PTHR43048:SF3">
    <property type="entry name" value="METHYLMALONYL-COA EPIMERASE, MITOCHONDRIAL"/>
    <property type="match status" value="1"/>
</dbReference>
<evidence type="ECO:0000259" key="2">
    <source>
        <dbReference type="PROSITE" id="PS51819"/>
    </source>
</evidence>
<keyword evidence="1" id="KW-0479">Metal-binding</keyword>
<dbReference type="PROSITE" id="PS51819">
    <property type="entry name" value="VOC"/>
    <property type="match status" value="1"/>
</dbReference>
<dbReference type="PANTHER" id="PTHR43048">
    <property type="entry name" value="METHYLMALONYL-COA EPIMERASE"/>
    <property type="match status" value="1"/>
</dbReference>
<dbReference type="GO" id="GO:0004462">
    <property type="term" value="F:lactoylglutathione lyase activity"/>
    <property type="evidence" value="ECO:0007669"/>
    <property type="project" value="InterPro"/>
</dbReference>
<accession>A0A051TUM5</accession>
<dbReference type="InterPro" id="IPR037523">
    <property type="entry name" value="VOC_core"/>
</dbReference>
<dbReference type="Pfam" id="PF00903">
    <property type="entry name" value="Glyoxalase"/>
    <property type="match status" value="1"/>
</dbReference>
<dbReference type="AlphaFoldDB" id="A0A051TUM5"/>
<comment type="caution">
    <text evidence="3">The sequence shown here is derived from an EMBL/GenBank/DDBJ whole genome shotgun (WGS) entry which is preliminary data.</text>
</comment>
<dbReference type="GO" id="GO:0004493">
    <property type="term" value="F:methylmalonyl-CoA epimerase activity"/>
    <property type="evidence" value="ECO:0007669"/>
    <property type="project" value="TreeGrafter"/>
</dbReference>